<feature type="region of interest" description="Disordered" evidence="1">
    <location>
        <begin position="88"/>
        <end position="112"/>
    </location>
</feature>
<gene>
    <name evidence="3" type="ORF">QTJ16_002871</name>
</gene>
<dbReference type="AlphaFoldDB" id="A0AAD9T2L2"/>
<evidence type="ECO:0000313" key="4">
    <source>
        <dbReference type="Proteomes" id="UP001285354"/>
    </source>
</evidence>
<reference evidence="3" key="1">
    <citation type="submission" date="2023-06" db="EMBL/GenBank/DDBJ databases">
        <title>Draft genome of Marssonina rosae.</title>
        <authorList>
            <person name="Cheng Q."/>
        </authorList>
    </citation>
    <scope>NUCLEOTIDE SEQUENCE</scope>
    <source>
        <strain evidence="3">R4</strain>
    </source>
</reference>
<proteinExistence type="predicted"/>
<organism evidence="3 4">
    <name type="scientific">Diplocarpon rosae</name>
    <dbReference type="NCBI Taxonomy" id="946125"/>
    <lineage>
        <taxon>Eukaryota</taxon>
        <taxon>Fungi</taxon>
        <taxon>Dikarya</taxon>
        <taxon>Ascomycota</taxon>
        <taxon>Pezizomycotina</taxon>
        <taxon>Leotiomycetes</taxon>
        <taxon>Helotiales</taxon>
        <taxon>Drepanopezizaceae</taxon>
        <taxon>Diplocarpon</taxon>
    </lineage>
</organism>
<sequence length="285" mass="31889">MVCRKTALFAGPQVTVVVAEKEFTLPKALLCYSSRFFEAAFKGEYEEGGEQRMDLAACSSDTFGLAVQWMYQSQVVVPTRHHAAHAAAPAASDAGISSPAQSRQSSENSEDVDLRWVEEEKLDLEMYPGFAKNGGAQTISRLLSFLKLADRIELLGPFDSILATIKSTLATFGFFAPRIGYIRTALMPGHIRVAAEMPGSHPIRKLFANACFREFIQDMFSSVQPPPRPFRFDREVKELDSFGTEMLVALREATRSRRRQVNSKKDGVDWIFHDPLNEKDFKVVV</sequence>
<name>A0AAD9T2L2_9HELO</name>
<evidence type="ECO:0000256" key="1">
    <source>
        <dbReference type="SAM" id="MobiDB-lite"/>
    </source>
</evidence>
<feature type="domain" description="BTB" evidence="2">
    <location>
        <begin position="12"/>
        <end position="79"/>
    </location>
</feature>
<evidence type="ECO:0000259" key="2">
    <source>
        <dbReference type="PROSITE" id="PS50097"/>
    </source>
</evidence>
<dbReference type="InterPro" id="IPR011333">
    <property type="entry name" value="SKP1/BTB/POZ_sf"/>
</dbReference>
<comment type="caution">
    <text evidence="3">The sequence shown here is derived from an EMBL/GenBank/DDBJ whole genome shotgun (WGS) entry which is preliminary data.</text>
</comment>
<dbReference type="PROSITE" id="PS50097">
    <property type="entry name" value="BTB"/>
    <property type="match status" value="1"/>
</dbReference>
<feature type="compositionally biased region" description="Low complexity" evidence="1">
    <location>
        <begin position="88"/>
        <end position="100"/>
    </location>
</feature>
<dbReference type="Gene3D" id="3.30.710.10">
    <property type="entry name" value="Potassium Channel Kv1.1, Chain A"/>
    <property type="match status" value="1"/>
</dbReference>
<dbReference type="InterPro" id="IPR000210">
    <property type="entry name" value="BTB/POZ_dom"/>
</dbReference>
<protein>
    <recommendedName>
        <fullName evidence="2">BTB domain-containing protein</fullName>
    </recommendedName>
</protein>
<accession>A0AAD9T2L2</accession>
<dbReference type="Pfam" id="PF00651">
    <property type="entry name" value="BTB"/>
    <property type="match status" value="1"/>
</dbReference>
<keyword evidence="4" id="KW-1185">Reference proteome</keyword>
<dbReference type="Proteomes" id="UP001285354">
    <property type="component" value="Unassembled WGS sequence"/>
</dbReference>
<dbReference type="SUPFAM" id="SSF54695">
    <property type="entry name" value="POZ domain"/>
    <property type="match status" value="1"/>
</dbReference>
<dbReference type="EMBL" id="JAUBYV010000003">
    <property type="protein sequence ID" value="KAK2628225.1"/>
    <property type="molecule type" value="Genomic_DNA"/>
</dbReference>
<evidence type="ECO:0000313" key="3">
    <source>
        <dbReference type="EMBL" id="KAK2628225.1"/>
    </source>
</evidence>
<dbReference type="CDD" id="cd18186">
    <property type="entry name" value="BTB_POZ_ZBTB_KLHL-like"/>
    <property type="match status" value="1"/>
</dbReference>